<protein>
    <submittedName>
        <fullName evidence="1">DNA polymerase III subunit chi</fullName>
        <ecNumber evidence="1">2.7.7.7</ecNumber>
    </submittedName>
</protein>
<sequence>MTRIDFYTHVEDRFRFACKLCTKAVASRLRVAVLTADEDATERLDRLLWSLPAISFVPHVRADSALAAVTPVLIHHDPTGFLHDDLLINLSDDRPAVFARFKRLIEIVSTDEADVLRARERFRFYRDRGYALATHDMTGRK</sequence>
<dbReference type="Pfam" id="PF04364">
    <property type="entry name" value="DNA_pol3_chi"/>
    <property type="match status" value="1"/>
</dbReference>
<dbReference type="EMBL" id="JBAJEX010000018">
    <property type="protein sequence ID" value="MEO1768050.1"/>
    <property type="molecule type" value="Genomic_DNA"/>
</dbReference>
<keyword evidence="2" id="KW-1185">Reference proteome</keyword>
<organism evidence="1 2">
    <name type="scientific">Thiobacter aerophilum</name>
    <dbReference type="NCBI Taxonomy" id="3121275"/>
    <lineage>
        <taxon>Bacteria</taxon>
        <taxon>Pseudomonadati</taxon>
        <taxon>Pseudomonadota</taxon>
        <taxon>Betaproteobacteria</taxon>
        <taxon>Burkholderiales</taxon>
        <taxon>Thiobacteraceae</taxon>
        <taxon>Thiobacter</taxon>
    </lineage>
</organism>
<evidence type="ECO:0000313" key="2">
    <source>
        <dbReference type="Proteomes" id="UP001482231"/>
    </source>
</evidence>
<dbReference type="PANTHER" id="PTHR38767">
    <property type="entry name" value="DNA POLYMERASE III SUBUNIT CHI"/>
    <property type="match status" value="1"/>
</dbReference>
<evidence type="ECO:0000313" key="1">
    <source>
        <dbReference type="EMBL" id="MEO1768050.1"/>
    </source>
</evidence>
<name>A0ABV0EJ68_9BURK</name>
<comment type="caution">
    <text evidence="1">The sequence shown here is derived from an EMBL/GenBank/DDBJ whole genome shotgun (WGS) entry which is preliminary data.</text>
</comment>
<dbReference type="RefSeq" id="WP_347309162.1">
    <property type="nucleotide sequence ID" value="NZ_JBAJEX010000018.1"/>
</dbReference>
<accession>A0ABV0EJ68</accession>
<dbReference type="EC" id="2.7.7.7" evidence="1"/>
<proteinExistence type="predicted"/>
<dbReference type="SUPFAM" id="SSF102400">
    <property type="entry name" value="DNA polymerase III chi subunit"/>
    <property type="match status" value="1"/>
</dbReference>
<dbReference type="Proteomes" id="UP001482231">
    <property type="component" value="Unassembled WGS sequence"/>
</dbReference>
<gene>
    <name evidence="1" type="ORF">V6E02_12630</name>
</gene>
<dbReference type="InterPro" id="IPR036768">
    <property type="entry name" value="PolIII_chi_sf"/>
</dbReference>
<dbReference type="Gene3D" id="3.40.50.10110">
    <property type="entry name" value="DNA polymerase III subunit chi"/>
    <property type="match status" value="1"/>
</dbReference>
<dbReference type="GO" id="GO:0003887">
    <property type="term" value="F:DNA-directed DNA polymerase activity"/>
    <property type="evidence" value="ECO:0007669"/>
    <property type="project" value="UniProtKB-EC"/>
</dbReference>
<reference evidence="1 2" key="1">
    <citation type="submission" date="2024-02" db="EMBL/GenBank/DDBJ databases">
        <title>New thermophilic sulfur-oxidizing bacteria from a hot springs of the Uzon caldera (Kamchatka, Russia).</title>
        <authorList>
            <person name="Dukat A.M."/>
            <person name="Elcheninov A.G."/>
            <person name="Frolov E.N."/>
        </authorList>
    </citation>
    <scope>NUCLEOTIDE SEQUENCE [LARGE SCALE GENOMIC DNA]</scope>
    <source>
        <strain evidence="1 2">AK1</strain>
    </source>
</reference>
<keyword evidence="1" id="KW-0808">Transferase</keyword>
<keyword evidence="1" id="KW-0548">Nucleotidyltransferase</keyword>
<dbReference type="PANTHER" id="PTHR38767:SF1">
    <property type="entry name" value="DNA POLYMERASE III SUBUNIT CHI"/>
    <property type="match status" value="1"/>
</dbReference>
<dbReference type="InterPro" id="IPR007459">
    <property type="entry name" value="DNA_pol3_chi"/>
</dbReference>